<dbReference type="EMBL" id="GBRH01224037">
    <property type="protein sequence ID" value="JAD73858.1"/>
    <property type="molecule type" value="Transcribed_RNA"/>
</dbReference>
<protein>
    <submittedName>
        <fullName evidence="1">Uncharacterized protein</fullName>
    </submittedName>
</protein>
<name>A0A0A9CHB6_ARUDO</name>
<sequence length="48" mass="5549">MTKFLEESIHISLILTYCTTDIEMAHHVAHSKNICKILFVDLQVPVQH</sequence>
<reference evidence="1" key="2">
    <citation type="journal article" date="2015" name="Data Brief">
        <title>Shoot transcriptome of the giant reed, Arundo donax.</title>
        <authorList>
            <person name="Barrero R.A."/>
            <person name="Guerrero F.D."/>
            <person name="Moolhuijzen P."/>
            <person name="Goolsby J.A."/>
            <person name="Tidwell J."/>
            <person name="Bellgard S.E."/>
            <person name="Bellgard M.I."/>
        </authorList>
    </citation>
    <scope>NUCLEOTIDE SEQUENCE</scope>
    <source>
        <tissue evidence="1">Shoot tissue taken approximately 20 cm above the soil surface</tissue>
    </source>
</reference>
<dbReference type="AlphaFoldDB" id="A0A0A9CHB6"/>
<proteinExistence type="predicted"/>
<evidence type="ECO:0000313" key="1">
    <source>
        <dbReference type="EMBL" id="JAD73858.1"/>
    </source>
</evidence>
<organism evidence="1">
    <name type="scientific">Arundo donax</name>
    <name type="common">Giant reed</name>
    <name type="synonym">Donax arundinaceus</name>
    <dbReference type="NCBI Taxonomy" id="35708"/>
    <lineage>
        <taxon>Eukaryota</taxon>
        <taxon>Viridiplantae</taxon>
        <taxon>Streptophyta</taxon>
        <taxon>Embryophyta</taxon>
        <taxon>Tracheophyta</taxon>
        <taxon>Spermatophyta</taxon>
        <taxon>Magnoliopsida</taxon>
        <taxon>Liliopsida</taxon>
        <taxon>Poales</taxon>
        <taxon>Poaceae</taxon>
        <taxon>PACMAD clade</taxon>
        <taxon>Arundinoideae</taxon>
        <taxon>Arundineae</taxon>
        <taxon>Arundo</taxon>
    </lineage>
</organism>
<reference evidence="1" key="1">
    <citation type="submission" date="2014-09" db="EMBL/GenBank/DDBJ databases">
        <authorList>
            <person name="Magalhaes I.L.F."/>
            <person name="Oliveira U."/>
            <person name="Santos F.R."/>
            <person name="Vidigal T.H.D.A."/>
            <person name="Brescovit A.D."/>
            <person name="Santos A.J."/>
        </authorList>
    </citation>
    <scope>NUCLEOTIDE SEQUENCE</scope>
    <source>
        <tissue evidence="1">Shoot tissue taken approximately 20 cm above the soil surface</tissue>
    </source>
</reference>
<accession>A0A0A9CHB6</accession>